<comment type="function">
    <text evidence="5">Modulates RecA activity.</text>
</comment>
<organism evidence="8 9">
    <name type="scientific">Flavobacterium columnare</name>
    <dbReference type="NCBI Taxonomy" id="996"/>
    <lineage>
        <taxon>Bacteria</taxon>
        <taxon>Pseudomonadati</taxon>
        <taxon>Bacteroidota</taxon>
        <taxon>Flavobacteriia</taxon>
        <taxon>Flavobacteriales</taxon>
        <taxon>Flavobacteriaceae</taxon>
        <taxon>Flavobacterium</taxon>
    </lineage>
</organism>
<dbReference type="InterPro" id="IPR053925">
    <property type="entry name" value="RecX_HTH_3rd"/>
</dbReference>
<dbReference type="InterPro" id="IPR003783">
    <property type="entry name" value="Regulatory_RecX"/>
</dbReference>
<dbReference type="GO" id="GO:0005737">
    <property type="term" value="C:cytoplasm"/>
    <property type="evidence" value="ECO:0007669"/>
    <property type="project" value="UniProtKB-SubCell"/>
</dbReference>
<reference evidence="8 9" key="2">
    <citation type="submission" date="2019-05" db="EMBL/GenBank/DDBJ databases">
        <authorList>
            <person name="Ravantti J.J."/>
        </authorList>
    </citation>
    <scope>NUCLEOTIDE SEQUENCE [LARGE SCALE GENOMIC DNA]</scope>
    <source>
        <strain evidence="8 9">B185</strain>
    </source>
</reference>
<dbReference type="PANTHER" id="PTHR33602">
    <property type="entry name" value="REGULATORY PROTEIN RECX FAMILY PROTEIN"/>
    <property type="match status" value="1"/>
</dbReference>
<protein>
    <recommendedName>
        <fullName evidence="3 5">Regulatory protein RecX</fullName>
    </recommendedName>
</protein>
<evidence type="ECO:0000256" key="5">
    <source>
        <dbReference type="HAMAP-Rule" id="MF_01114"/>
    </source>
</evidence>
<feature type="domain" description="RecX second three-helical" evidence="6">
    <location>
        <begin position="52"/>
        <end position="93"/>
    </location>
</feature>
<gene>
    <name evidence="5" type="primary">recX</name>
    <name evidence="8" type="ORF">UN65_08215</name>
</gene>
<comment type="subcellular location">
    <subcellularLocation>
        <location evidence="1 5">Cytoplasm</location>
    </subcellularLocation>
</comment>
<dbReference type="PANTHER" id="PTHR33602:SF1">
    <property type="entry name" value="REGULATORY PROTEIN RECX FAMILY PROTEIN"/>
    <property type="match status" value="1"/>
</dbReference>
<evidence type="ECO:0000259" key="6">
    <source>
        <dbReference type="Pfam" id="PF02631"/>
    </source>
</evidence>
<dbReference type="InterPro" id="IPR053924">
    <property type="entry name" value="RecX_HTH_2nd"/>
</dbReference>
<evidence type="ECO:0000256" key="2">
    <source>
        <dbReference type="ARBA" id="ARBA00009695"/>
    </source>
</evidence>
<evidence type="ECO:0000256" key="4">
    <source>
        <dbReference type="ARBA" id="ARBA00022490"/>
    </source>
</evidence>
<keyword evidence="4 5" id="KW-0963">Cytoplasm</keyword>
<dbReference type="EMBL" id="CP010992">
    <property type="protein sequence ID" value="AMO20328.1"/>
    <property type="molecule type" value="Genomic_DNA"/>
</dbReference>
<dbReference type="InterPro" id="IPR036388">
    <property type="entry name" value="WH-like_DNA-bd_sf"/>
</dbReference>
<evidence type="ECO:0000313" key="8">
    <source>
        <dbReference type="EMBL" id="AMO20328.1"/>
    </source>
</evidence>
<dbReference type="Pfam" id="PF02631">
    <property type="entry name" value="RecX_HTH2"/>
    <property type="match status" value="1"/>
</dbReference>
<accession>A0AAI8CHZ1</accession>
<sequence>MLYPSILKKLESYCAYQERSYKEIQLKLKLLKIEEELMEEYIIYLIEHNYLNEERFACSFARGKHNYKKWGRIRITNELKLHGVSSYNIKTALNEIKEEDYLQNFKELTEKEWNNTKEPLLQKKKRKVSDFLFRKGYESYLIFKKIEELCTLNG</sequence>
<dbReference type="HAMAP" id="MF_01114">
    <property type="entry name" value="RecX"/>
    <property type="match status" value="1"/>
</dbReference>
<dbReference type="RefSeq" id="WP_014166620.1">
    <property type="nucleotide sequence ID" value="NZ_CP010992.1"/>
</dbReference>
<dbReference type="AlphaFoldDB" id="A0AAI8CHZ1"/>
<feature type="domain" description="RecX third three-helical" evidence="7">
    <location>
        <begin position="99"/>
        <end position="144"/>
    </location>
</feature>
<evidence type="ECO:0000256" key="1">
    <source>
        <dbReference type="ARBA" id="ARBA00004496"/>
    </source>
</evidence>
<proteinExistence type="inferred from homology"/>
<evidence type="ECO:0000259" key="7">
    <source>
        <dbReference type="Pfam" id="PF21981"/>
    </source>
</evidence>
<dbReference type="Gene3D" id="1.10.10.10">
    <property type="entry name" value="Winged helix-like DNA-binding domain superfamily/Winged helix DNA-binding domain"/>
    <property type="match status" value="2"/>
</dbReference>
<evidence type="ECO:0000256" key="3">
    <source>
        <dbReference type="ARBA" id="ARBA00018111"/>
    </source>
</evidence>
<dbReference type="Proteomes" id="UP000304840">
    <property type="component" value="Chromosome"/>
</dbReference>
<dbReference type="GeneID" id="60758855"/>
<evidence type="ECO:0000313" key="9">
    <source>
        <dbReference type="Proteomes" id="UP000304840"/>
    </source>
</evidence>
<comment type="similarity">
    <text evidence="2 5">Belongs to the RecX family.</text>
</comment>
<dbReference type="GO" id="GO:0006282">
    <property type="term" value="P:regulation of DNA repair"/>
    <property type="evidence" value="ECO:0007669"/>
    <property type="project" value="UniProtKB-UniRule"/>
</dbReference>
<dbReference type="Pfam" id="PF21981">
    <property type="entry name" value="RecX_HTH3"/>
    <property type="match status" value="1"/>
</dbReference>
<name>A0AAI8CHZ1_9FLAO</name>
<reference evidence="9" key="1">
    <citation type="submission" date="2016-03" db="EMBL/GenBank/DDBJ databases">
        <title>Flavobacterium columnare strain B185, complete genome.</title>
        <authorList>
            <person name="Sundberg L.-R."/>
            <person name="Papponen P."/>
            <person name="Laanto E."/>
        </authorList>
    </citation>
    <scope>NUCLEOTIDE SEQUENCE [LARGE SCALE GENOMIC DNA]</scope>
    <source>
        <strain evidence="9">B185</strain>
    </source>
</reference>